<feature type="compositionally biased region" description="Basic and acidic residues" evidence="1">
    <location>
        <begin position="271"/>
        <end position="300"/>
    </location>
</feature>
<evidence type="ECO:0000259" key="3">
    <source>
        <dbReference type="Pfam" id="PF07007"/>
    </source>
</evidence>
<dbReference type="InterPro" id="IPR009739">
    <property type="entry name" value="LprI-like_N"/>
</dbReference>
<evidence type="ECO:0000256" key="2">
    <source>
        <dbReference type="SAM" id="Phobius"/>
    </source>
</evidence>
<keyword evidence="2" id="KW-1133">Transmembrane helix</keyword>
<keyword evidence="5" id="KW-1185">Reference proteome</keyword>
<keyword evidence="2" id="KW-0472">Membrane</keyword>
<dbReference type="RefSeq" id="WP_231314498.1">
    <property type="nucleotide sequence ID" value="NZ_JAJODE010000010.1"/>
</dbReference>
<feature type="region of interest" description="Disordered" evidence="1">
    <location>
        <begin position="250"/>
        <end position="300"/>
    </location>
</feature>
<evidence type="ECO:0000313" key="4">
    <source>
        <dbReference type="EMBL" id="MCD4838330.1"/>
    </source>
</evidence>
<evidence type="ECO:0000313" key="5">
    <source>
        <dbReference type="Proteomes" id="UP001162836"/>
    </source>
</evidence>
<dbReference type="Proteomes" id="UP001162836">
    <property type="component" value="Unassembled WGS sequence"/>
</dbReference>
<dbReference type="EMBL" id="JAJODE010000010">
    <property type="protein sequence ID" value="MCD4838330.1"/>
    <property type="molecule type" value="Genomic_DNA"/>
</dbReference>
<proteinExistence type="predicted"/>
<sequence length="412" mass="48430">MLKNLFIFVATVVLGIGGYWGYQEFVGPKVEKVDLAKEKQNLKESKAIELNKEEANNILKTTLDSIFEVFDKAGEKYGWGNNNPADFNKIRNYLLSFAFKEFTDTTLKDLTSEYYCECDQSFKPNYHNDVRFTYELTKDNILKINVLEPATEINNMGALWEFELKKEANKWKMYSWNHHSLLGEDIHLTKEEAEKLLSSNNEKPEFVKEYESKEAEGKAYLFKMHSSTGESLVAISSKDTSLVYDFEDTQESVKPTNKEVNQGKKGFFKPANKELNQDKNEPTSQLEENKSEQNKTASRKNEYMAKLYETELKERKNEYQSDFQMRDDYIYNYQLWDDVLNEIYGVLKTQLSETEMTNLRNEQRKWIKTRDETAQARYDEEGRGTMSAMVEAETLFKLTKERCYELVRDYMR</sequence>
<evidence type="ECO:0000256" key="1">
    <source>
        <dbReference type="SAM" id="MobiDB-lite"/>
    </source>
</evidence>
<organism evidence="4 5">
    <name type="scientific">Neobacillus sedimentimangrovi</name>
    <dbReference type="NCBI Taxonomy" id="2699460"/>
    <lineage>
        <taxon>Bacteria</taxon>
        <taxon>Bacillati</taxon>
        <taxon>Bacillota</taxon>
        <taxon>Bacilli</taxon>
        <taxon>Bacillales</taxon>
        <taxon>Bacillaceae</taxon>
        <taxon>Neobacillus</taxon>
    </lineage>
</organism>
<gene>
    <name evidence="4" type="ORF">LRS37_05470</name>
</gene>
<comment type="caution">
    <text evidence="4">The sequence shown here is derived from an EMBL/GenBank/DDBJ whole genome shotgun (WGS) entry which is preliminary data.</text>
</comment>
<accession>A0ABS8QHQ8</accession>
<protein>
    <submittedName>
        <fullName evidence="4">DUF1311 domain-containing protein</fullName>
    </submittedName>
</protein>
<keyword evidence="2" id="KW-0812">Transmembrane</keyword>
<dbReference type="Pfam" id="PF07007">
    <property type="entry name" value="LprI"/>
    <property type="match status" value="1"/>
</dbReference>
<dbReference type="PANTHER" id="PTHR39176:SF1">
    <property type="entry name" value="PERIPLASMIC PROTEIN"/>
    <property type="match status" value="1"/>
</dbReference>
<dbReference type="PANTHER" id="PTHR39176">
    <property type="entry name" value="PERIPLASMIC PROTEIN-RELATED"/>
    <property type="match status" value="1"/>
</dbReference>
<reference evidence="4 5" key="1">
    <citation type="journal article" date="2023" name="Antonie Van Leeuwenhoek">
        <title>Unveiling the genomic potential of a novel thermostable glycoside hydrolases producing Neobacillus sedimentimangrovi UE25.</title>
        <authorList>
            <person name="Ejaz U."/>
            <person name="Saleem F."/>
            <person name="Rashid R."/>
            <person name="Hasan K.A."/>
            <person name="Syed M.N."/>
            <person name="Sohail M."/>
        </authorList>
    </citation>
    <scope>NUCLEOTIDE SEQUENCE [LARGE SCALE GENOMIC DNA]</scope>
    <source>
        <strain evidence="4 5">UE25</strain>
    </source>
</reference>
<dbReference type="Gene3D" id="1.20.1270.180">
    <property type="match status" value="1"/>
</dbReference>
<feature type="domain" description="Lysozyme inhibitor LprI-like N-terminal" evidence="3">
    <location>
        <begin position="318"/>
        <end position="406"/>
    </location>
</feature>
<name>A0ABS8QHQ8_9BACI</name>
<feature type="transmembrane region" description="Helical" evidence="2">
    <location>
        <begin position="5"/>
        <end position="22"/>
    </location>
</feature>